<evidence type="ECO:0000256" key="1">
    <source>
        <dbReference type="SAM" id="MobiDB-lite"/>
    </source>
</evidence>
<accession>A0AAE8SU00</accession>
<evidence type="ECO:0000313" key="2">
    <source>
        <dbReference type="EMBL" id="SPO01081.1"/>
    </source>
</evidence>
<gene>
    <name evidence="2" type="ORF">DNG_03828</name>
</gene>
<proteinExistence type="predicted"/>
<feature type="region of interest" description="Disordered" evidence="1">
    <location>
        <begin position="1"/>
        <end position="21"/>
    </location>
</feature>
<organism evidence="2 3">
    <name type="scientific">Cephalotrichum gorgonifer</name>
    <dbReference type="NCBI Taxonomy" id="2041049"/>
    <lineage>
        <taxon>Eukaryota</taxon>
        <taxon>Fungi</taxon>
        <taxon>Dikarya</taxon>
        <taxon>Ascomycota</taxon>
        <taxon>Pezizomycotina</taxon>
        <taxon>Sordariomycetes</taxon>
        <taxon>Hypocreomycetidae</taxon>
        <taxon>Microascales</taxon>
        <taxon>Microascaceae</taxon>
        <taxon>Cephalotrichum</taxon>
    </lineage>
</organism>
<evidence type="ECO:0000313" key="3">
    <source>
        <dbReference type="Proteomes" id="UP001187682"/>
    </source>
</evidence>
<dbReference type="EMBL" id="ONZQ02000004">
    <property type="protein sequence ID" value="SPO01081.1"/>
    <property type="molecule type" value="Genomic_DNA"/>
</dbReference>
<dbReference type="PANTHER" id="PTHR35179">
    <property type="entry name" value="PROTEIN CBG02620"/>
    <property type="match status" value="1"/>
</dbReference>
<name>A0AAE8SU00_9PEZI</name>
<dbReference type="PANTHER" id="PTHR35179:SF2">
    <property type="entry name" value="START DOMAIN-CONTAINING PROTEIN"/>
    <property type="match status" value="1"/>
</dbReference>
<comment type="caution">
    <text evidence="2">The sequence shown here is derived from an EMBL/GenBank/DDBJ whole genome shotgun (WGS) entry which is preliminary data.</text>
</comment>
<dbReference type="Proteomes" id="UP001187682">
    <property type="component" value="Unassembled WGS sequence"/>
</dbReference>
<reference evidence="2" key="1">
    <citation type="submission" date="2018-03" db="EMBL/GenBank/DDBJ databases">
        <authorList>
            <person name="Guldener U."/>
        </authorList>
    </citation>
    <scope>NUCLEOTIDE SEQUENCE</scope>
</reference>
<sequence length="391" mass="43146">MGKCAYNHDTTQASHHGPLTTDDLSDSVVLPAFREVQVNNGFDWYGIRNVKTLASFNCLRGGRLAVPGLPGVLRRPTRDITYSVSDAQRFPEPPPTHQGSPFNSLTRALEILTPDTDPSSLAVITTAGCLRRLAAFLSRHPRSERLNLEFRDGTLFMSRWEGDGRLHHHLGLGKQFEEDTRRFAAGLGESLSSHVVAGYEIGGLKMAVQIEVDAFECDCHAPSILLSPTTRRGSLASKMRRSSVGGGGRYDALSLIDDGEDGSVTEGILRVGSMIKLSCAVEIKTRMRGRKELFPYLPQLYFQQIPRVFLAIRDNRRFAADDMALRDESENLMAWEAENQVVLARLVALLRDVRAEAERMAVSSGECKMALVLMAEGGGREALLYRQVGEA</sequence>
<keyword evidence="3" id="KW-1185">Reference proteome</keyword>
<dbReference type="AlphaFoldDB" id="A0AAE8SU00"/>
<protein>
    <submittedName>
        <fullName evidence="2">Uncharacterized protein</fullName>
    </submittedName>
</protein>